<evidence type="ECO:0000313" key="2">
    <source>
        <dbReference type="Proteomes" id="UP001162501"/>
    </source>
</evidence>
<accession>A0AC60A5V8</accession>
<name>A0AC60A5V8_RANTA</name>
<evidence type="ECO:0000313" key="1">
    <source>
        <dbReference type="EMBL" id="CAN0555964.1"/>
    </source>
</evidence>
<proteinExistence type="predicted"/>
<gene>
    <name evidence="1" type="ORF">MRATA1EN22A_LOCUS26903</name>
</gene>
<dbReference type="Proteomes" id="UP001162501">
    <property type="component" value="Chromosome 7"/>
</dbReference>
<reference evidence="1" key="1">
    <citation type="submission" date="2023-05" db="EMBL/GenBank/DDBJ databases">
        <authorList>
            <consortium name="ELIXIR-Norway"/>
        </authorList>
    </citation>
    <scope>NUCLEOTIDE SEQUENCE</scope>
</reference>
<protein>
    <submittedName>
        <fullName evidence="1">Uncharacterized protein</fullName>
    </submittedName>
</protein>
<dbReference type="EMBL" id="OX596091">
    <property type="protein sequence ID" value="CAN0555964.1"/>
    <property type="molecule type" value="Genomic_DNA"/>
</dbReference>
<sequence length="340" mass="35159">MGPGSQHFPCEGGAGPEDAAPGGPTPTAAGQSRGQEGPVPAARGVGAASPPGTAVSAEGDPISGGAYRPRAPQDKASLAGTPPSRRLRDNKLGATRCTRPTPKPRAGSARKEESRRLSQGRGLRQRPGGAAAAARGAGRGARAKPGVLQGAQLFHTATGDQVTAAPPRPRTSPRPPRASSPAHGCRPSPSPEAGPAPSREEQVWSRRGRPPRPLHPVPPSLPPARAEKRSGAPPQPPGLAPREDGGHHVQTAEAPPRRDTAAPQEEAPERPGPRESRPPARRPPTGSRRRSCPPSAGMRAGLRSADAGGRTEWTRPLSLCPQHAGAPFRKQFLSPVDEEL</sequence>
<organism evidence="1 2">
    <name type="scientific">Rangifer tarandus platyrhynchus</name>
    <name type="common">Svalbard reindeer</name>
    <dbReference type="NCBI Taxonomy" id="3082113"/>
    <lineage>
        <taxon>Eukaryota</taxon>
        <taxon>Metazoa</taxon>
        <taxon>Chordata</taxon>
        <taxon>Craniata</taxon>
        <taxon>Vertebrata</taxon>
        <taxon>Euteleostomi</taxon>
        <taxon>Mammalia</taxon>
        <taxon>Eutheria</taxon>
        <taxon>Laurasiatheria</taxon>
        <taxon>Artiodactyla</taxon>
        <taxon>Ruminantia</taxon>
        <taxon>Pecora</taxon>
        <taxon>Cervidae</taxon>
        <taxon>Odocoileinae</taxon>
        <taxon>Rangifer</taxon>
    </lineage>
</organism>
<reference evidence="1" key="2">
    <citation type="submission" date="2025-03" db="EMBL/GenBank/DDBJ databases">
        <authorList>
            <consortium name="ELIXIR-Norway"/>
            <consortium name="Elixir Norway"/>
        </authorList>
    </citation>
    <scope>NUCLEOTIDE SEQUENCE</scope>
</reference>